<comment type="caution">
    <text evidence="2">The sequence shown here is derived from an EMBL/GenBank/DDBJ whole genome shotgun (WGS) entry which is preliminary data.</text>
</comment>
<evidence type="ECO:0000313" key="2">
    <source>
        <dbReference type="EMBL" id="KAJ8894268.1"/>
    </source>
</evidence>
<dbReference type="EMBL" id="JARBHB010000002">
    <property type="protein sequence ID" value="KAJ8894268.1"/>
    <property type="molecule type" value="Genomic_DNA"/>
</dbReference>
<gene>
    <name evidence="2" type="ORF">PR048_006881</name>
</gene>
<dbReference type="Proteomes" id="UP001159363">
    <property type="component" value="Chromosome 2"/>
</dbReference>
<evidence type="ECO:0000256" key="1">
    <source>
        <dbReference type="SAM" id="MobiDB-lite"/>
    </source>
</evidence>
<reference evidence="2 3" key="1">
    <citation type="submission" date="2023-02" db="EMBL/GenBank/DDBJ databases">
        <title>LHISI_Scaffold_Assembly.</title>
        <authorList>
            <person name="Stuart O.P."/>
            <person name="Cleave R."/>
            <person name="Magrath M.J.L."/>
            <person name="Mikheyev A.S."/>
        </authorList>
    </citation>
    <scope>NUCLEOTIDE SEQUENCE [LARGE SCALE GENOMIC DNA]</scope>
    <source>
        <strain evidence="2">Daus_M_001</strain>
        <tissue evidence="2">Leg muscle</tissue>
    </source>
</reference>
<proteinExistence type="predicted"/>
<accession>A0ABQ9IC78</accession>
<evidence type="ECO:0000313" key="3">
    <source>
        <dbReference type="Proteomes" id="UP001159363"/>
    </source>
</evidence>
<protein>
    <submittedName>
        <fullName evidence="2">Uncharacterized protein</fullName>
    </submittedName>
</protein>
<name>A0ABQ9IC78_9NEOP</name>
<organism evidence="2 3">
    <name type="scientific">Dryococelus australis</name>
    <dbReference type="NCBI Taxonomy" id="614101"/>
    <lineage>
        <taxon>Eukaryota</taxon>
        <taxon>Metazoa</taxon>
        <taxon>Ecdysozoa</taxon>
        <taxon>Arthropoda</taxon>
        <taxon>Hexapoda</taxon>
        <taxon>Insecta</taxon>
        <taxon>Pterygota</taxon>
        <taxon>Neoptera</taxon>
        <taxon>Polyneoptera</taxon>
        <taxon>Phasmatodea</taxon>
        <taxon>Verophasmatodea</taxon>
        <taxon>Anareolatae</taxon>
        <taxon>Phasmatidae</taxon>
        <taxon>Eurycanthinae</taxon>
        <taxon>Dryococelus</taxon>
    </lineage>
</organism>
<keyword evidence="3" id="KW-1185">Reference proteome</keyword>
<sequence>MRSFIHRSTIKEDKNVAIESSSVTERHPLLGDERWLLHRRIPPFTQCRMYRRSYDGVKRPQYDGLPEHSITHERYSVQPVAAIGNCVAKPRQARESGHVALCHTDLRPMQCVGRRRSLCDVDRNGRPKKPAVPTVLIRHTFPASGYFASTQRQCIDLYIVMCNSSAVKHEPYMDGSGLKGRGETGDPRKKKNSPISSTGPARFPHAKIRESNPVRVDLEARRDLTQQDEQCPRDTQEAELHSDLHCLPVPAYISDRHRKILFSGDVVLRVRLLTWEYCGLDCNLDQRRLAKWPKRLRVGRRSEVNARPAALFTLRPPSDWVGAPPLWDAGGSWFESYVSSNFLLDQHLALAFGRYSGLKHTKPLEIRGSQRGCHRVLISVGMKGRRKWEIPEEHADQRHRSARFPQTKILEYPGRELNPVCLRKNYYILSVHADLQLFRVSHLKFTSSATAKRVRFPVGSRPGFFTCELCWTMLLVGGFFSEIAHFPLCPCIPALIHTHLPSPSATLKISIFLPVQLNFFKLDLRLLATTANVEYCKESYAVAICHLYDKDDKSRRCNVIVAYDRGREVSAARWRGRGGLAARPQAPPPRQTGFDSRGVSPGISHAAIVPGDGAAQRIFSRIFPFPPPLFCDATPYSPRSTLIGSQLLDAKNRPNLLSFTSTPRSGGNFGAYKDLKYAEKSWT</sequence>
<feature type="region of interest" description="Disordered" evidence="1">
    <location>
        <begin position="171"/>
        <end position="212"/>
    </location>
</feature>